<proteinExistence type="predicted"/>
<feature type="transmembrane region" description="Helical" evidence="1">
    <location>
        <begin position="100"/>
        <end position="117"/>
    </location>
</feature>
<feature type="transmembrane region" description="Helical" evidence="1">
    <location>
        <begin position="237"/>
        <end position="259"/>
    </location>
</feature>
<name>A0A146IDX0_ECOLX</name>
<protein>
    <submittedName>
        <fullName evidence="2">O-antigen polymerase</fullName>
    </submittedName>
</protein>
<dbReference type="EMBL" id="LC125928">
    <property type="protein sequence ID" value="BAU71572.1"/>
    <property type="molecule type" value="Genomic_DNA"/>
</dbReference>
<keyword evidence="1" id="KW-1133">Transmembrane helix</keyword>
<reference evidence="2" key="1">
    <citation type="journal article" date="2016" name="Front. Microbiol.">
        <title>Six Novel O Genotypes from Shiga Toxin-Producing Escherichia coli.</title>
        <authorList>
            <person name="Iguchi A."/>
            <person name="Iyoda S."/>
            <person name="Seto K."/>
            <person name="Nishii H."/>
            <person name="Ohnishi M."/>
            <person name="Mekata H."/>
            <person name="Ogura Y."/>
            <person name="Hayashi T."/>
        </authorList>
    </citation>
    <scope>NUCLEOTIDE SEQUENCE</scope>
    <source>
        <strain evidence="2">102755</strain>
    </source>
</reference>
<feature type="transmembrane region" description="Helical" evidence="1">
    <location>
        <begin position="320"/>
        <end position="339"/>
    </location>
</feature>
<accession>A0A146IDX0</accession>
<keyword evidence="1" id="KW-0472">Membrane</keyword>
<evidence type="ECO:0000256" key="1">
    <source>
        <dbReference type="SAM" id="Phobius"/>
    </source>
</evidence>
<dbReference type="RefSeq" id="WP_047661403.1">
    <property type="nucleotide sequence ID" value="NZ_BFHD01000052.1"/>
</dbReference>
<sequence length="389" mass="44912">MSRKYLEPVIRDESIQFQENNNSKLANTIINNSFFGICIIAVSFRVLIIAVIMLAACALWSLLTLKASMKTFAMMGGILLFLCLYYFLGLSHYERGPEKFTNAFSLILFSFVFFFILGYKETVEGRIKWLNFFSLCSIIYVITVCIYSILKGYPGYNLVYDPINRSEENSPLYALQLVLFSIAYVNFNWSKQRRFFNIALILIATFFSVLYLGSRAAFFLIIIFFTLKIITRKHSLLLFFVLIIMAALIIMNFASDLNITNSFNFGGFSERGLDSPRFSMFIYGISNFLDYPFGGLKVHAEGYTGIWFHNMLLDLVRVSGYYVMFLWLIILIVTTCFLMKFNDKKYIILFIIVNVAFMQDLAFDGFFNLMALEFYLIGASLVKAQKFNV</sequence>
<feature type="transmembrane region" description="Helical" evidence="1">
    <location>
        <begin position="72"/>
        <end position="88"/>
    </location>
</feature>
<feature type="transmembrane region" description="Helical" evidence="1">
    <location>
        <begin position="199"/>
        <end position="225"/>
    </location>
</feature>
<feature type="transmembrane region" description="Helical" evidence="1">
    <location>
        <begin position="170"/>
        <end position="187"/>
    </location>
</feature>
<feature type="transmembrane region" description="Helical" evidence="1">
    <location>
        <begin position="346"/>
        <end position="367"/>
    </location>
</feature>
<feature type="transmembrane region" description="Helical" evidence="1">
    <location>
        <begin position="34"/>
        <end position="60"/>
    </location>
</feature>
<gene>
    <name evidence="2" type="primary">wzy</name>
</gene>
<feature type="transmembrane region" description="Helical" evidence="1">
    <location>
        <begin position="129"/>
        <end position="150"/>
    </location>
</feature>
<dbReference type="AlphaFoldDB" id="A0A146IDX0"/>
<keyword evidence="1" id="KW-0812">Transmembrane</keyword>
<organism evidence="2">
    <name type="scientific">Escherichia coli</name>
    <dbReference type="NCBI Taxonomy" id="562"/>
    <lineage>
        <taxon>Bacteria</taxon>
        <taxon>Pseudomonadati</taxon>
        <taxon>Pseudomonadota</taxon>
        <taxon>Gammaproteobacteria</taxon>
        <taxon>Enterobacterales</taxon>
        <taxon>Enterobacteriaceae</taxon>
        <taxon>Escherichia</taxon>
    </lineage>
</organism>
<evidence type="ECO:0000313" key="2">
    <source>
        <dbReference type="EMBL" id="BAU71572.1"/>
    </source>
</evidence>